<protein>
    <submittedName>
        <fullName evidence="1">Uncharacterized protein</fullName>
    </submittedName>
</protein>
<dbReference type="Proteomes" id="UP001490330">
    <property type="component" value="Unassembled WGS sequence"/>
</dbReference>
<keyword evidence="2" id="KW-1185">Reference proteome</keyword>
<gene>
    <name evidence="1" type="ORF">ABT322_08065</name>
</gene>
<proteinExistence type="predicted"/>
<evidence type="ECO:0000313" key="2">
    <source>
        <dbReference type="Proteomes" id="UP001490330"/>
    </source>
</evidence>
<dbReference type="RefSeq" id="WP_350726308.1">
    <property type="nucleotide sequence ID" value="NZ_JBEPCO010000092.1"/>
</dbReference>
<evidence type="ECO:0000313" key="1">
    <source>
        <dbReference type="EMBL" id="MER6903730.1"/>
    </source>
</evidence>
<reference evidence="1 2" key="1">
    <citation type="submission" date="2024-06" db="EMBL/GenBank/DDBJ databases">
        <title>The Natural Products Discovery Center: Release of the First 8490 Sequenced Strains for Exploring Actinobacteria Biosynthetic Diversity.</title>
        <authorList>
            <person name="Kalkreuter E."/>
            <person name="Kautsar S.A."/>
            <person name="Yang D."/>
            <person name="Bader C.D."/>
            <person name="Teijaro C.N."/>
            <person name="Fluegel L."/>
            <person name="Davis C.M."/>
            <person name="Simpson J.R."/>
            <person name="Lauterbach L."/>
            <person name="Steele A.D."/>
            <person name="Gui C."/>
            <person name="Meng S."/>
            <person name="Li G."/>
            <person name="Viehrig K."/>
            <person name="Ye F."/>
            <person name="Su P."/>
            <person name="Kiefer A.F."/>
            <person name="Nichols A."/>
            <person name="Cepeda A.J."/>
            <person name="Yan W."/>
            <person name="Fan B."/>
            <person name="Jiang Y."/>
            <person name="Adhikari A."/>
            <person name="Zheng C.-J."/>
            <person name="Schuster L."/>
            <person name="Cowan T.M."/>
            <person name="Smanski M.J."/>
            <person name="Chevrette M.G."/>
            <person name="De Carvalho L.P.S."/>
            <person name="Shen B."/>
        </authorList>
    </citation>
    <scope>NUCLEOTIDE SEQUENCE [LARGE SCALE GENOMIC DNA]</scope>
    <source>
        <strain evidence="1 2">NPDC000632</strain>
    </source>
</reference>
<dbReference type="EMBL" id="JBEPCV010000005">
    <property type="protein sequence ID" value="MER6903730.1"/>
    <property type="molecule type" value="Genomic_DNA"/>
</dbReference>
<accession>A0ABV1VB59</accession>
<comment type="caution">
    <text evidence="1">The sequence shown here is derived from an EMBL/GenBank/DDBJ whole genome shotgun (WGS) entry which is preliminary data.</text>
</comment>
<sequence>MLRPQVKDRSFSGRLHLSDHVQAKTLTELPDTIGDVSAMLTLIPGSPDACPAAWLQGAGFFHVLATGAPARPQP</sequence>
<organism evidence="1 2">
    <name type="scientific">Streptomyces flaveolus</name>
    <dbReference type="NCBI Taxonomy" id="67297"/>
    <lineage>
        <taxon>Bacteria</taxon>
        <taxon>Bacillati</taxon>
        <taxon>Actinomycetota</taxon>
        <taxon>Actinomycetes</taxon>
        <taxon>Kitasatosporales</taxon>
        <taxon>Streptomycetaceae</taxon>
        <taxon>Streptomyces</taxon>
    </lineage>
</organism>
<name>A0ABV1VB59_9ACTN</name>